<dbReference type="InterPro" id="IPR027396">
    <property type="entry name" value="DsrEFH-like"/>
</dbReference>
<name>A0AAJ1BGQ0_9GAMM</name>
<evidence type="ECO:0000313" key="1">
    <source>
        <dbReference type="EMBL" id="MCH4294431.1"/>
    </source>
</evidence>
<evidence type="ECO:0000313" key="2">
    <source>
        <dbReference type="Proteomes" id="UP001297581"/>
    </source>
</evidence>
<dbReference type="InterPro" id="IPR007215">
    <property type="entry name" value="Sulphur_relay_TusB/DsrH"/>
</dbReference>
<comment type="caution">
    <text evidence="1">The sequence shown here is derived from an EMBL/GenBank/DDBJ whole genome shotgun (WGS) entry which is preliminary data.</text>
</comment>
<dbReference type="Pfam" id="PF04077">
    <property type="entry name" value="DsrH"/>
    <property type="match status" value="1"/>
</dbReference>
<protein>
    <submittedName>
        <fullName evidence="1">Sulfurtransferase complex subunit TusB</fullName>
    </submittedName>
</protein>
<proteinExistence type="predicted"/>
<reference evidence="1 2" key="1">
    <citation type="submission" date="2022-02" db="EMBL/GenBank/DDBJ databases">
        <title>The genome sequence of Shewanella sp. 3B26.</title>
        <authorList>
            <person name="Du J."/>
        </authorList>
    </citation>
    <scope>NUCLEOTIDE SEQUENCE [LARGE SCALE GENOMIC DNA]</scope>
    <source>
        <strain evidence="1 2">3B26</strain>
    </source>
</reference>
<accession>A0AAJ1BGQ0</accession>
<dbReference type="PANTHER" id="PTHR37526:SF1">
    <property type="entry name" value="PROTEIN TUSB"/>
    <property type="match status" value="1"/>
</dbReference>
<dbReference type="AlphaFoldDB" id="A0AAJ1BGQ0"/>
<dbReference type="RefSeq" id="WP_240590775.1">
    <property type="nucleotide sequence ID" value="NZ_JAKUDL010000002.1"/>
</dbReference>
<dbReference type="PANTHER" id="PTHR37526">
    <property type="entry name" value="PROTEIN TUSB"/>
    <property type="match status" value="1"/>
</dbReference>
<keyword evidence="2" id="KW-1185">Reference proteome</keyword>
<sequence length="97" mass="10849">MILHHIQQSSAQSAGLKLALRYAGEQDALLFSGDATGSLLQADWQHKLAGKTVYFLDEDVHARGLTDMIAARYPHAQLLDYRGWVTLSLAFHKVITW</sequence>
<dbReference type="Gene3D" id="3.40.1260.10">
    <property type="entry name" value="DsrEFH-like"/>
    <property type="match status" value="1"/>
</dbReference>
<dbReference type="GO" id="GO:0002143">
    <property type="term" value="P:tRNA wobble position uridine thiolation"/>
    <property type="evidence" value="ECO:0007669"/>
    <property type="project" value="InterPro"/>
</dbReference>
<dbReference type="SUPFAM" id="SSF75169">
    <property type="entry name" value="DsrEFH-like"/>
    <property type="match status" value="1"/>
</dbReference>
<gene>
    <name evidence="1" type="primary">tusB</name>
    <name evidence="1" type="ORF">MJ923_08960</name>
</gene>
<dbReference type="GO" id="GO:1990228">
    <property type="term" value="C:sulfurtransferase complex"/>
    <property type="evidence" value="ECO:0007669"/>
    <property type="project" value="TreeGrafter"/>
</dbReference>
<dbReference type="EMBL" id="JAKUDL010000002">
    <property type="protein sequence ID" value="MCH4294431.1"/>
    <property type="molecule type" value="Genomic_DNA"/>
</dbReference>
<dbReference type="NCBIfam" id="TIGR03011">
    <property type="entry name" value="sulf_tusB_dsrH"/>
    <property type="match status" value="1"/>
</dbReference>
<dbReference type="Proteomes" id="UP001297581">
    <property type="component" value="Unassembled WGS sequence"/>
</dbReference>
<organism evidence="1 2">
    <name type="scientific">Shewanella zhuhaiensis</name>
    <dbReference type="NCBI Taxonomy" id="2919576"/>
    <lineage>
        <taxon>Bacteria</taxon>
        <taxon>Pseudomonadati</taxon>
        <taxon>Pseudomonadota</taxon>
        <taxon>Gammaproteobacteria</taxon>
        <taxon>Alteromonadales</taxon>
        <taxon>Shewanellaceae</taxon>
        <taxon>Shewanella</taxon>
    </lineage>
</organism>